<proteinExistence type="predicted"/>
<dbReference type="Proteomes" id="UP000228867">
    <property type="component" value="Unassembled WGS sequence"/>
</dbReference>
<name>A0A2H0NEX0_9BACT</name>
<organism evidence="1 2">
    <name type="scientific">Candidatus Jorgensenbacteria bacterium CG11_big_fil_rev_8_21_14_0_20_38_23</name>
    <dbReference type="NCBI Taxonomy" id="1974594"/>
    <lineage>
        <taxon>Bacteria</taxon>
        <taxon>Candidatus Joergenseniibacteriota</taxon>
    </lineage>
</organism>
<reference evidence="1 2" key="1">
    <citation type="submission" date="2017-09" db="EMBL/GenBank/DDBJ databases">
        <title>Depth-based differentiation of microbial function through sediment-hosted aquifers and enrichment of novel symbionts in the deep terrestrial subsurface.</title>
        <authorList>
            <person name="Probst A.J."/>
            <person name="Ladd B."/>
            <person name="Jarett J.K."/>
            <person name="Geller-Mcgrath D.E."/>
            <person name="Sieber C.M."/>
            <person name="Emerson J.B."/>
            <person name="Anantharaman K."/>
            <person name="Thomas B.C."/>
            <person name="Malmstrom R."/>
            <person name="Stieglmeier M."/>
            <person name="Klingl A."/>
            <person name="Woyke T."/>
            <person name="Ryan C.M."/>
            <person name="Banfield J.F."/>
        </authorList>
    </citation>
    <scope>NUCLEOTIDE SEQUENCE [LARGE SCALE GENOMIC DNA]</scope>
    <source>
        <strain evidence="1">CG11_big_fil_rev_8_21_14_0_20_38_23</strain>
    </source>
</reference>
<comment type="caution">
    <text evidence="1">The sequence shown here is derived from an EMBL/GenBank/DDBJ whole genome shotgun (WGS) entry which is preliminary data.</text>
</comment>
<protein>
    <submittedName>
        <fullName evidence="1">Uncharacterized protein</fullName>
    </submittedName>
</protein>
<gene>
    <name evidence="1" type="ORF">COV54_01100</name>
</gene>
<dbReference type="EMBL" id="PCWR01000025">
    <property type="protein sequence ID" value="PIR07431.1"/>
    <property type="molecule type" value="Genomic_DNA"/>
</dbReference>
<evidence type="ECO:0000313" key="2">
    <source>
        <dbReference type="Proteomes" id="UP000228867"/>
    </source>
</evidence>
<dbReference type="AlphaFoldDB" id="A0A2H0NEX0"/>
<accession>A0A2H0NEX0</accession>
<sequence length="382" mass="44281">MLRESIEFGPRKRESEEVIKERIEEEEIKLPENLERQKEFTQKMLSEEAAIGEPAIKIEIKRRLEEKPYIHILSKGEKSKRFLREAELASTILTFGLGVSQELKAVPQNQENQPETVQVQEKQPKKIVKVEYSHYEEGLHQIASITYVTINPETGKRIAEKTVLQTDTNGDGIIDYLTIKDSEFNEKGEEISTLYEKVVNDGKRLITRNRAFNTYEYDEGGNLKSRLNEIDSDGDGEINSRFHVTYKYNERGNKISELDEYDANADGIIDEQNFATYEYDDYGDVRKSINAKLEIKEGGSIKITTTDEFKEGKRIRRSIDTSSRPDRRVEERIIYSYGKFEDPISTVKEVFIYDQVTGQLKEKQIDNNNDGRTDIIEVYTEK</sequence>
<evidence type="ECO:0000313" key="1">
    <source>
        <dbReference type="EMBL" id="PIR07431.1"/>
    </source>
</evidence>